<feature type="compositionally biased region" description="Low complexity" evidence="7">
    <location>
        <begin position="12"/>
        <end position="29"/>
    </location>
</feature>
<evidence type="ECO:0000256" key="2">
    <source>
        <dbReference type="ARBA" id="ARBA00022833"/>
    </source>
</evidence>
<evidence type="ECO:0000313" key="12">
    <source>
        <dbReference type="RefSeq" id="XP_033574154.1"/>
    </source>
</evidence>
<dbReference type="Pfam" id="PF00172">
    <property type="entry name" value="Zn_clus"/>
    <property type="match status" value="1"/>
</dbReference>
<keyword evidence="8" id="KW-0812">Transmembrane</keyword>
<dbReference type="InterPro" id="IPR052360">
    <property type="entry name" value="Transcr_Regulatory_Proteins"/>
</dbReference>
<feature type="compositionally biased region" description="Basic and acidic residues" evidence="7">
    <location>
        <begin position="30"/>
        <end position="41"/>
    </location>
</feature>
<gene>
    <name evidence="10 12" type="ORF">BDZ99DRAFT_522813</name>
</gene>
<evidence type="ECO:0000256" key="6">
    <source>
        <dbReference type="ARBA" id="ARBA00023242"/>
    </source>
</evidence>
<evidence type="ECO:0000313" key="10">
    <source>
        <dbReference type="EMBL" id="KAF2807190.1"/>
    </source>
</evidence>
<reference evidence="12" key="2">
    <citation type="submission" date="2020-04" db="EMBL/GenBank/DDBJ databases">
        <authorList>
            <consortium name="NCBI Genome Project"/>
        </authorList>
    </citation>
    <scope>NUCLEOTIDE SEQUENCE</scope>
    <source>
        <strain evidence="12">CBS 304.34</strain>
    </source>
</reference>
<evidence type="ECO:0000256" key="4">
    <source>
        <dbReference type="ARBA" id="ARBA00023125"/>
    </source>
</evidence>
<sequence>MTGDKENYGTSDTIDTNDANDTDNTNNTNDTKDTNDTRRSEGAPGKPRKKVWKTKVKTGCITCRIRRVKCDEEKPNCKRCTSTGRKCDGYEPPKAQKQANQALVRTARPPTSTRSSPDLVPRYGKSTPATFMDPAFASEISAERQSLKFFQMYTAPEMAGFFDSTFWVQDLLVAAETHQAIRYAVTALGALHQKFIGCTLPVLPDDVSDQTLRFGLKQCNRSIQEIIKQSGSSGMSRLDRINAMTACVLFMCFASIQGHNSEAIEHLRGGLKLLRESDAIQQTARHDKQTHPVSMESLRGMFVTLDIHARGMISDKDIMSWEPIPSADPHTIPLEVKSLPQIRYYMEGTFNEVLAFLQGLDLYPPTTPEAVDVVTSTFNGFMEKIELGDKVLEEYLRRPTTRLSQEEQTAVLALKLHRNDIAAFSIMFQLQSELAEMAWDHCESQFIDMVAISTQLLGAEQGGLVQLYPSTSIPALPPYGPSFSKIQNASSATQRSRRPIFTVGFGVVISLFLVAYRSRHPVIRRQAISLLLNYPRREVLWDGVLAGRIARESMMMEETAYLNHVGLPLSDIRTVLTAAGDLPLHLRTRDIEIIYTGMRQANATFRSIADFQEGRKGVTKTIHW</sequence>
<dbReference type="EMBL" id="MU003705">
    <property type="protein sequence ID" value="KAF2807190.1"/>
    <property type="molecule type" value="Genomic_DNA"/>
</dbReference>
<feature type="compositionally biased region" description="Polar residues" evidence="7">
    <location>
        <begin position="97"/>
        <end position="116"/>
    </location>
</feature>
<proteinExistence type="predicted"/>
<dbReference type="InterPro" id="IPR036864">
    <property type="entry name" value="Zn2-C6_fun-type_DNA-bd_sf"/>
</dbReference>
<feature type="transmembrane region" description="Helical" evidence="8">
    <location>
        <begin position="499"/>
        <end position="516"/>
    </location>
</feature>
<feature type="region of interest" description="Disordered" evidence="7">
    <location>
        <begin position="1"/>
        <end position="51"/>
    </location>
</feature>
<reference evidence="12" key="3">
    <citation type="submission" date="2025-04" db="UniProtKB">
        <authorList>
            <consortium name="RefSeq"/>
        </authorList>
    </citation>
    <scope>IDENTIFICATION</scope>
    <source>
        <strain evidence="12">CBS 304.34</strain>
    </source>
</reference>
<evidence type="ECO:0000256" key="7">
    <source>
        <dbReference type="SAM" id="MobiDB-lite"/>
    </source>
</evidence>
<keyword evidence="6" id="KW-0539">Nucleus</keyword>
<dbReference type="GeneID" id="54466631"/>
<evidence type="ECO:0000313" key="11">
    <source>
        <dbReference type="Proteomes" id="UP000504636"/>
    </source>
</evidence>
<dbReference type="SMART" id="SM00066">
    <property type="entry name" value="GAL4"/>
    <property type="match status" value="1"/>
</dbReference>
<dbReference type="AlphaFoldDB" id="A0A6A6YEM9"/>
<dbReference type="RefSeq" id="XP_033574154.1">
    <property type="nucleotide sequence ID" value="XM_033725738.1"/>
</dbReference>
<dbReference type="GO" id="GO:0008270">
    <property type="term" value="F:zinc ion binding"/>
    <property type="evidence" value="ECO:0007669"/>
    <property type="project" value="InterPro"/>
</dbReference>
<feature type="domain" description="Zn(2)-C6 fungal-type" evidence="9">
    <location>
        <begin position="59"/>
        <end position="87"/>
    </location>
</feature>
<dbReference type="Gene3D" id="4.10.240.10">
    <property type="entry name" value="Zn(2)-C6 fungal-type DNA-binding domain"/>
    <property type="match status" value="1"/>
</dbReference>
<dbReference type="PANTHER" id="PTHR36206:SF12">
    <property type="entry name" value="ASPERCRYPTIN BIOSYNTHESIS CLUSTER-SPECIFIC TRANSCRIPTION REGULATOR ATNN-RELATED"/>
    <property type="match status" value="1"/>
</dbReference>
<keyword evidence="8" id="KW-0472">Membrane</keyword>
<evidence type="ECO:0000256" key="3">
    <source>
        <dbReference type="ARBA" id="ARBA00023015"/>
    </source>
</evidence>
<dbReference type="SUPFAM" id="SSF57701">
    <property type="entry name" value="Zn2/Cys6 DNA-binding domain"/>
    <property type="match status" value="1"/>
</dbReference>
<dbReference type="PROSITE" id="PS00463">
    <property type="entry name" value="ZN2_CY6_FUNGAL_1"/>
    <property type="match status" value="1"/>
</dbReference>
<dbReference type="GO" id="GO:0003677">
    <property type="term" value="F:DNA binding"/>
    <property type="evidence" value="ECO:0007669"/>
    <property type="project" value="UniProtKB-KW"/>
</dbReference>
<name>A0A6A6YEM9_9PEZI</name>
<reference evidence="10 12" key="1">
    <citation type="journal article" date="2020" name="Stud. Mycol.">
        <title>101 Dothideomycetes genomes: a test case for predicting lifestyles and emergence of pathogens.</title>
        <authorList>
            <person name="Haridas S."/>
            <person name="Albert R."/>
            <person name="Binder M."/>
            <person name="Bloem J."/>
            <person name="Labutti K."/>
            <person name="Salamov A."/>
            <person name="Andreopoulos B."/>
            <person name="Baker S."/>
            <person name="Barry K."/>
            <person name="Bills G."/>
            <person name="Bluhm B."/>
            <person name="Cannon C."/>
            <person name="Castanera R."/>
            <person name="Culley D."/>
            <person name="Daum C."/>
            <person name="Ezra D."/>
            <person name="Gonzalez J."/>
            <person name="Henrissat B."/>
            <person name="Kuo A."/>
            <person name="Liang C."/>
            <person name="Lipzen A."/>
            <person name="Lutzoni F."/>
            <person name="Magnuson J."/>
            <person name="Mondo S."/>
            <person name="Nolan M."/>
            <person name="Ohm R."/>
            <person name="Pangilinan J."/>
            <person name="Park H.-J."/>
            <person name="Ramirez L."/>
            <person name="Alfaro M."/>
            <person name="Sun H."/>
            <person name="Tritt A."/>
            <person name="Yoshinaga Y."/>
            <person name="Zwiers L.-H."/>
            <person name="Turgeon B."/>
            <person name="Goodwin S."/>
            <person name="Spatafora J."/>
            <person name="Crous P."/>
            <person name="Grigoriev I."/>
        </authorList>
    </citation>
    <scope>NUCLEOTIDE SEQUENCE</scope>
    <source>
        <strain evidence="10 12">CBS 304.34</strain>
    </source>
</reference>
<dbReference type="PROSITE" id="PS50048">
    <property type="entry name" value="ZN2_CY6_FUNGAL_2"/>
    <property type="match status" value="1"/>
</dbReference>
<protein>
    <recommendedName>
        <fullName evidence="9">Zn(2)-C6 fungal-type domain-containing protein</fullName>
    </recommendedName>
</protein>
<dbReference type="Proteomes" id="UP000504636">
    <property type="component" value="Unplaced"/>
</dbReference>
<keyword evidence="5" id="KW-0804">Transcription</keyword>
<dbReference type="OrthoDB" id="3598904at2759"/>
<evidence type="ECO:0000259" key="9">
    <source>
        <dbReference type="PROSITE" id="PS50048"/>
    </source>
</evidence>
<evidence type="ECO:0000256" key="1">
    <source>
        <dbReference type="ARBA" id="ARBA00022723"/>
    </source>
</evidence>
<accession>A0A6A6YEM9</accession>
<keyword evidence="11" id="KW-1185">Reference proteome</keyword>
<evidence type="ECO:0000256" key="5">
    <source>
        <dbReference type="ARBA" id="ARBA00023163"/>
    </source>
</evidence>
<keyword evidence="3" id="KW-0805">Transcription regulation</keyword>
<keyword evidence="1" id="KW-0479">Metal-binding</keyword>
<dbReference type="GO" id="GO:0000981">
    <property type="term" value="F:DNA-binding transcription factor activity, RNA polymerase II-specific"/>
    <property type="evidence" value="ECO:0007669"/>
    <property type="project" value="InterPro"/>
</dbReference>
<keyword evidence="4" id="KW-0238">DNA-binding</keyword>
<dbReference type="Pfam" id="PF11951">
    <property type="entry name" value="Fungal_trans_2"/>
    <property type="match status" value="1"/>
</dbReference>
<dbReference type="InterPro" id="IPR001138">
    <property type="entry name" value="Zn2Cys6_DnaBD"/>
</dbReference>
<evidence type="ECO:0000256" key="8">
    <source>
        <dbReference type="SAM" id="Phobius"/>
    </source>
</evidence>
<dbReference type="CDD" id="cd00067">
    <property type="entry name" value="GAL4"/>
    <property type="match status" value="1"/>
</dbReference>
<keyword evidence="2" id="KW-0862">Zinc</keyword>
<feature type="region of interest" description="Disordered" evidence="7">
    <location>
        <begin position="75"/>
        <end position="123"/>
    </location>
</feature>
<dbReference type="InterPro" id="IPR021858">
    <property type="entry name" value="Fun_TF"/>
</dbReference>
<keyword evidence="8" id="KW-1133">Transmembrane helix</keyword>
<organism evidence="10">
    <name type="scientific">Mytilinidion resinicola</name>
    <dbReference type="NCBI Taxonomy" id="574789"/>
    <lineage>
        <taxon>Eukaryota</taxon>
        <taxon>Fungi</taxon>
        <taxon>Dikarya</taxon>
        <taxon>Ascomycota</taxon>
        <taxon>Pezizomycotina</taxon>
        <taxon>Dothideomycetes</taxon>
        <taxon>Pleosporomycetidae</taxon>
        <taxon>Mytilinidiales</taxon>
        <taxon>Mytilinidiaceae</taxon>
        <taxon>Mytilinidion</taxon>
    </lineage>
</organism>
<dbReference type="PANTHER" id="PTHR36206">
    <property type="entry name" value="ASPERCRYPTIN BIOSYNTHESIS CLUSTER-SPECIFIC TRANSCRIPTION REGULATOR ATNN-RELATED"/>
    <property type="match status" value="1"/>
</dbReference>